<keyword evidence="3" id="KW-1185">Reference proteome</keyword>
<dbReference type="GeneID" id="63210001"/>
<keyword evidence="1" id="KW-0472">Membrane</keyword>
<reference evidence="2 3" key="1">
    <citation type="submission" date="2019-07" db="EMBL/GenBank/DDBJ databases">
        <authorList>
            <person name="Stoner T.H."/>
            <person name="Garlena R.A."/>
            <person name="Russell D.A."/>
            <person name="Pope W.H."/>
            <person name="Jacobs-Sera D."/>
            <person name="Hatfull G.F."/>
        </authorList>
    </citation>
    <scope>NUCLEOTIDE SEQUENCE [LARGE SCALE GENOMIC DNA]</scope>
</reference>
<dbReference type="RefSeq" id="YP_010013407.1">
    <property type="nucleotide sequence ID" value="NC_053511.1"/>
</dbReference>
<organism evidence="2 3">
    <name type="scientific">Mycobacterium phage DyoEdafos</name>
    <dbReference type="NCBI Taxonomy" id="2599860"/>
    <lineage>
        <taxon>Viruses</taxon>
        <taxon>Duplodnaviria</taxon>
        <taxon>Heunggongvirae</taxon>
        <taxon>Uroviricota</taxon>
        <taxon>Caudoviricetes</taxon>
        <taxon>Vilmaviridae</taxon>
        <taxon>Lclasvirinae</taxon>
        <taxon>Bromdenvirus</taxon>
        <taxon>Bromdenvirus dyoedafos</taxon>
    </lineage>
</organism>
<evidence type="ECO:0000256" key="1">
    <source>
        <dbReference type="SAM" id="Phobius"/>
    </source>
</evidence>
<dbReference type="EMBL" id="MN234187">
    <property type="protein sequence ID" value="QFG10288.1"/>
    <property type="molecule type" value="Genomic_DNA"/>
</dbReference>
<name>A0A5J6TIR0_9CAUD</name>
<dbReference type="KEGG" id="vg:63210001"/>
<keyword evidence="1" id="KW-0812">Transmembrane</keyword>
<accession>A0A5J6TIR0</accession>
<evidence type="ECO:0000313" key="2">
    <source>
        <dbReference type="EMBL" id="QFG10288.1"/>
    </source>
</evidence>
<evidence type="ECO:0000313" key="3">
    <source>
        <dbReference type="Proteomes" id="UP000327317"/>
    </source>
</evidence>
<gene>
    <name evidence="2" type="primary">59</name>
    <name evidence="2" type="ORF">SEA_DYOEDAFOS_59</name>
</gene>
<proteinExistence type="predicted"/>
<dbReference type="Proteomes" id="UP000327317">
    <property type="component" value="Segment"/>
</dbReference>
<keyword evidence="1" id="KW-1133">Transmembrane helix</keyword>
<protein>
    <submittedName>
        <fullName evidence="2">Uncharacterized protein</fullName>
    </submittedName>
</protein>
<feature type="transmembrane region" description="Helical" evidence="1">
    <location>
        <begin position="30"/>
        <end position="52"/>
    </location>
</feature>
<sequence length="61" mass="6579">MYMVDIRLATGEVKHARTNELPVHDDHNNLAIALAVGGALVYAAGHYAGYAVREIKESNDG</sequence>